<comment type="caution">
    <text evidence="1">The sequence shown here is derived from an EMBL/GenBank/DDBJ whole genome shotgun (WGS) entry which is preliminary data.</text>
</comment>
<dbReference type="EMBL" id="MU003492">
    <property type="protein sequence ID" value="KAF2478188.1"/>
    <property type="molecule type" value="Genomic_DNA"/>
</dbReference>
<dbReference type="Proteomes" id="UP000799755">
    <property type="component" value="Unassembled WGS sequence"/>
</dbReference>
<accession>A0ACB6RFU7</accession>
<sequence>MTKSLSYAFPKQSDKGIPHRKRTRLTLRVRKWTSSMMRHCAISQLSDWVKIKIRTYSTPRISGRILVLQVHHHSILLVIIFQVLGLSTYIVNLSRILILLFTSSPPYPLSKEYHGVGSLVALFSPLFGKQRLFGSSRSLLLLLEAPIREISSLLYDIKKSRFSQTHRVEIREIKPHSFKSVGFRRSIFTLVVSIIFKTLAPTYAAVLLRFRNCLFHKSRIPRSRKGHIYPLELTYTCSLGASHLKPALFETLNGKSCLEGHLLFSEEYTLASSLWKMSNIISTSRMKFCSLPNDVDKVLCLETTQFSPVYKLSKTKFAFEVLEKLEKLYTGNPTILVLLDSNFGKKRSQEIEGSDEDLIPDRAGEHCMMKSWVVESGHNSWLGSKVEGGSIPPVAGPKCSSEPKQAFYTADYRKQMHAHTPASKQPLSRKRINTEPLYLTCYELKYPPHQLPRNPLTPVSNTPSPFRPFIPSLLPLAPGTAETPPTLQPPFQAQFDQYRYLLSTRENR</sequence>
<organism evidence="1 2">
    <name type="scientific">Lindgomyces ingoldianus</name>
    <dbReference type="NCBI Taxonomy" id="673940"/>
    <lineage>
        <taxon>Eukaryota</taxon>
        <taxon>Fungi</taxon>
        <taxon>Dikarya</taxon>
        <taxon>Ascomycota</taxon>
        <taxon>Pezizomycotina</taxon>
        <taxon>Dothideomycetes</taxon>
        <taxon>Pleosporomycetidae</taxon>
        <taxon>Pleosporales</taxon>
        <taxon>Lindgomycetaceae</taxon>
        <taxon>Lindgomyces</taxon>
    </lineage>
</organism>
<proteinExistence type="predicted"/>
<protein>
    <submittedName>
        <fullName evidence="1">Uncharacterized protein</fullName>
    </submittedName>
</protein>
<name>A0ACB6RFU7_9PLEO</name>
<gene>
    <name evidence="1" type="ORF">BDR25DRAFT_348449</name>
</gene>
<evidence type="ECO:0000313" key="2">
    <source>
        <dbReference type="Proteomes" id="UP000799755"/>
    </source>
</evidence>
<reference evidence="1" key="1">
    <citation type="journal article" date="2020" name="Stud. Mycol.">
        <title>101 Dothideomycetes genomes: a test case for predicting lifestyles and emergence of pathogens.</title>
        <authorList>
            <person name="Haridas S."/>
            <person name="Albert R."/>
            <person name="Binder M."/>
            <person name="Bloem J."/>
            <person name="Labutti K."/>
            <person name="Salamov A."/>
            <person name="Andreopoulos B."/>
            <person name="Baker S."/>
            <person name="Barry K."/>
            <person name="Bills G."/>
            <person name="Bluhm B."/>
            <person name="Cannon C."/>
            <person name="Castanera R."/>
            <person name="Culley D."/>
            <person name="Daum C."/>
            <person name="Ezra D."/>
            <person name="Gonzalez J."/>
            <person name="Henrissat B."/>
            <person name="Kuo A."/>
            <person name="Liang C."/>
            <person name="Lipzen A."/>
            <person name="Lutzoni F."/>
            <person name="Magnuson J."/>
            <person name="Mondo S."/>
            <person name="Nolan M."/>
            <person name="Ohm R."/>
            <person name="Pangilinan J."/>
            <person name="Park H.-J."/>
            <person name="Ramirez L."/>
            <person name="Alfaro M."/>
            <person name="Sun H."/>
            <person name="Tritt A."/>
            <person name="Yoshinaga Y."/>
            <person name="Zwiers L.-H."/>
            <person name="Turgeon B."/>
            <person name="Goodwin S."/>
            <person name="Spatafora J."/>
            <person name="Crous P."/>
            <person name="Grigoriev I."/>
        </authorList>
    </citation>
    <scope>NUCLEOTIDE SEQUENCE</scope>
    <source>
        <strain evidence="1">ATCC 200398</strain>
    </source>
</reference>
<keyword evidence="2" id="KW-1185">Reference proteome</keyword>
<evidence type="ECO:0000313" key="1">
    <source>
        <dbReference type="EMBL" id="KAF2478188.1"/>
    </source>
</evidence>